<keyword evidence="3" id="KW-1185">Reference proteome</keyword>
<sequence length="307" mass="32367">MRALKPELSAAAGLLCYPLMDHSGSEHNHEELDPGGRGSLEREGRRASESEHGLSKITHNALENIGVLGQGLKQLFHHQRRRSSVSPHGAGSSSPSTSSTGSPAPAEPPADAGPDPGDAPLPQAPLFDTDPHTSAHPTALNRVLQQIRGAPMMKRGTSLQSRRSKAAGDPPKGSPQIHRRSTQEVLIQAGRPRSSSTTDAPSSPALAEVLLASAYSAAEEPERVNMAESSPRGPGWLIRSGPPVRQEAVQFSEPSENMGGVGCTAGADALLPWGHAICFRQCVSALLWGSQQPGPQQKSHAWGRRGP</sequence>
<feature type="non-terminal residue" evidence="2">
    <location>
        <position position="307"/>
    </location>
</feature>
<dbReference type="AlphaFoldDB" id="A0A8T2N057"/>
<reference evidence="2" key="1">
    <citation type="thesis" date="2021" institute="BYU ScholarsArchive" country="Provo, UT, USA">
        <title>Applications of and Algorithms for Genome Assembly and Genomic Analyses with an Emphasis on Marine Teleosts.</title>
        <authorList>
            <person name="Pickett B.D."/>
        </authorList>
    </citation>
    <scope>NUCLEOTIDE SEQUENCE</scope>
    <source>
        <strain evidence="2">HI-2016</strain>
    </source>
</reference>
<feature type="region of interest" description="Disordered" evidence="1">
    <location>
        <begin position="76"/>
        <end position="136"/>
    </location>
</feature>
<name>A0A8T2N057_9TELE</name>
<evidence type="ECO:0000256" key="1">
    <source>
        <dbReference type="SAM" id="MobiDB-lite"/>
    </source>
</evidence>
<protein>
    <submittedName>
        <fullName evidence="2">Uncharacterized protein</fullName>
    </submittedName>
</protein>
<feature type="region of interest" description="Disordered" evidence="1">
    <location>
        <begin position="153"/>
        <end position="181"/>
    </location>
</feature>
<dbReference type="EMBL" id="JAFBMS010000175">
    <property type="protein sequence ID" value="KAG9333805.1"/>
    <property type="molecule type" value="Genomic_DNA"/>
</dbReference>
<feature type="region of interest" description="Disordered" evidence="1">
    <location>
        <begin position="25"/>
        <end position="56"/>
    </location>
</feature>
<feature type="compositionally biased region" description="Low complexity" evidence="1">
    <location>
        <begin position="84"/>
        <end position="116"/>
    </location>
</feature>
<feature type="compositionally biased region" description="Basic and acidic residues" evidence="1">
    <location>
        <begin position="25"/>
        <end position="54"/>
    </location>
</feature>
<evidence type="ECO:0000313" key="3">
    <source>
        <dbReference type="Proteomes" id="UP000824540"/>
    </source>
</evidence>
<proteinExistence type="predicted"/>
<feature type="region of interest" description="Disordered" evidence="1">
    <location>
        <begin position="221"/>
        <end position="241"/>
    </location>
</feature>
<dbReference type="OrthoDB" id="8957707at2759"/>
<gene>
    <name evidence="2" type="ORF">JZ751_010084</name>
</gene>
<dbReference type="Proteomes" id="UP000824540">
    <property type="component" value="Unassembled WGS sequence"/>
</dbReference>
<accession>A0A8T2N057</accession>
<comment type="caution">
    <text evidence="2">The sequence shown here is derived from an EMBL/GenBank/DDBJ whole genome shotgun (WGS) entry which is preliminary data.</text>
</comment>
<evidence type="ECO:0000313" key="2">
    <source>
        <dbReference type="EMBL" id="KAG9333805.1"/>
    </source>
</evidence>
<organism evidence="2 3">
    <name type="scientific">Albula glossodonta</name>
    <name type="common">roundjaw bonefish</name>
    <dbReference type="NCBI Taxonomy" id="121402"/>
    <lineage>
        <taxon>Eukaryota</taxon>
        <taxon>Metazoa</taxon>
        <taxon>Chordata</taxon>
        <taxon>Craniata</taxon>
        <taxon>Vertebrata</taxon>
        <taxon>Euteleostomi</taxon>
        <taxon>Actinopterygii</taxon>
        <taxon>Neopterygii</taxon>
        <taxon>Teleostei</taxon>
        <taxon>Albuliformes</taxon>
        <taxon>Albulidae</taxon>
        <taxon>Albula</taxon>
    </lineage>
</organism>